<dbReference type="Proteomes" id="UP001197974">
    <property type="component" value="Chromosome"/>
</dbReference>
<protein>
    <submittedName>
        <fullName evidence="2">DUF5082 family protein</fullName>
    </submittedName>
</protein>
<dbReference type="InterPro" id="IPR031681">
    <property type="entry name" value="YwqH-like"/>
</dbReference>
<dbReference type="RefSeq" id="WP_226541178.1">
    <property type="nucleotide sequence ID" value="NZ_CP129013.1"/>
</dbReference>
<keyword evidence="1" id="KW-0175">Coiled coil</keyword>
<accession>A0ABY9JPR4</accession>
<feature type="coiled-coil region" evidence="1">
    <location>
        <begin position="76"/>
        <end position="117"/>
    </location>
</feature>
<reference evidence="2 3" key="1">
    <citation type="submission" date="2023-06" db="EMBL/GenBank/DDBJ databases">
        <title>Five Gram-positive bacteria isolated from mangrove sediments in Shenzhen, Guangdong, China.</title>
        <authorList>
            <person name="Yu S."/>
            <person name="Zheng W."/>
            <person name="Huang Y."/>
        </authorList>
    </citation>
    <scope>NUCLEOTIDE SEQUENCE [LARGE SCALE GENOMIC DNA]</scope>
    <source>
        <strain evidence="2 3">SaN35-3</strain>
    </source>
</reference>
<evidence type="ECO:0000256" key="1">
    <source>
        <dbReference type="SAM" id="Coils"/>
    </source>
</evidence>
<dbReference type="Pfam" id="PF16888">
    <property type="entry name" value="YwqH-like"/>
    <property type="match status" value="1"/>
</dbReference>
<proteinExistence type="predicted"/>
<evidence type="ECO:0000313" key="2">
    <source>
        <dbReference type="EMBL" id="WLR41392.1"/>
    </source>
</evidence>
<organism evidence="2 3">
    <name type="scientific">Bacillus carboniphilus</name>
    <dbReference type="NCBI Taxonomy" id="86663"/>
    <lineage>
        <taxon>Bacteria</taxon>
        <taxon>Bacillati</taxon>
        <taxon>Bacillota</taxon>
        <taxon>Bacilli</taxon>
        <taxon>Bacillales</taxon>
        <taxon>Bacillaceae</taxon>
        <taxon>Bacillus</taxon>
    </lineage>
</organism>
<evidence type="ECO:0000313" key="3">
    <source>
        <dbReference type="Proteomes" id="UP001197974"/>
    </source>
</evidence>
<name>A0ABY9JPR4_9BACI</name>
<keyword evidence="3" id="KW-1185">Reference proteome</keyword>
<dbReference type="EMBL" id="CP129013">
    <property type="protein sequence ID" value="WLR41392.1"/>
    <property type="molecule type" value="Genomic_DNA"/>
</dbReference>
<gene>
    <name evidence="2" type="ORF">LC087_10770</name>
</gene>
<sequence>MSYLSYLQSELSEKQQHLIRLKKTVTQLEQIQNEFRYNQKLIDAPDLSSQTWKGNLANQFLNIRDELVDSYNQLSQTDLNHAIDDIENKIADIKRNIHSLEIKIDRERERIEMERRKERSN</sequence>